<comment type="caution">
    <text evidence="1">The sequence shown here is derived from an EMBL/GenBank/DDBJ whole genome shotgun (WGS) entry which is preliminary data.</text>
</comment>
<evidence type="ECO:0000313" key="2">
    <source>
        <dbReference type="Proteomes" id="UP000076962"/>
    </source>
</evidence>
<proteinExistence type="predicted"/>
<name>A0A176S3E4_9GAMM</name>
<dbReference type="EMBL" id="LUTY01000893">
    <property type="protein sequence ID" value="OAD22525.1"/>
    <property type="molecule type" value="Genomic_DNA"/>
</dbReference>
<gene>
    <name evidence="1" type="ORF">THIOM_001668</name>
</gene>
<reference evidence="1 2" key="1">
    <citation type="submission" date="2016-05" db="EMBL/GenBank/DDBJ databases">
        <title>Single-cell genome of chain-forming Candidatus Thiomargarita nelsonii and comparison to other large sulfur-oxidizing bacteria.</title>
        <authorList>
            <person name="Winkel M."/>
            <person name="Salman V."/>
            <person name="Woyke T."/>
            <person name="Schulz-Vogt H."/>
            <person name="Richter M."/>
            <person name="Flood B."/>
            <person name="Bailey J."/>
            <person name="Amann R."/>
            <person name="Mussmann M."/>
        </authorList>
    </citation>
    <scope>NUCLEOTIDE SEQUENCE [LARGE SCALE GENOMIC DNA]</scope>
    <source>
        <strain evidence="1 2">THI036</strain>
    </source>
</reference>
<protein>
    <submittedName>
        <fullName evidence="1">Uncharacterized protein</fullName>
    </submittedName>
</protein>
<organism evidence="1 2">
    <name type="scientific">Candidatus Thiomargarita nelsonii</name>
    <dbReference type="NCBI Taxonomy" id="1003181"/>
    <lineage>
        <taxon>Bacteria</taxon>
        <taxon>Pseudomonadati</taxon>
        <taxon>Pseudomonadota</taxon>
        <taxon>Gammaproteobacteria</taxon>
        <taxon>Thiotrichales</taxon>
        <taxon>Thiotrichaceae</taxon>
        <taxon>Thiomargarita</taxon>
    </lineage>
</organism>
<dbReference type="Proteomes" id="UP000076962">
    <property type="component" value="Unassembled WGS sequence"/>
</dbReference>
<evidence type="ECO:0000313" key="1">
    <source>
        <dbReference type="EMBL" id="OAD22525.1"/>
    </source>
</evidence>
<sequence>MLGIQITFEMGIGIGQIDPTTDIISLLLFGHFIPRQRLFIPTLVEINMPFER</sequence>
<accession>A0A176S3E4</accession>
<keyword evidence="2" id="KW-1185">Reference proteome</keyword>
<dbReference type="AlphaFoldDB" id="A0A176S3E4"/>